<protein>
    <submittedName>
        <fullName evidence="1">Uncharacterized protein</fullName>
    </submittedName>
</protein>
<evidence type="ECO:0000313" key="2">
    <source>
        <dbReference type="Proteomes" id="UP000187185"/>
    </source>
</evidence>
<accession>A0A1P8U825</accession>
<name>A0A1P8U825_9MICO</name>
<reference evidence="1 2" key="1">
    <citation type="submission" date="2016-12" db="EMBL/GenBank/DDBJ databases">
        <title>Complete genome sequence of Microbacterium aurum KACC 15219.</title>
        <authorList>
            <person name="Jung Y."/>
            <person name="Shin J.-H."/>
            <person name="Lee Y.-J."/>
            <person name="Yi H."/>
            <person name="Bahn Y.-S."/>
            <person name="Kim J.F."/>
            <person name="Lee D.-W."/>
        </authorList>
    </citation>
    <scope>NUCLEOTIDE SEQUENCE [LARGE SCALE GENOMIC DNA]</scope>
    <source>
        <strain evidence="1 2">KACC 15219</strain>
    </source>
</reference>
<dbReference type="STRING" id="36805.BOH66_08410"/>
<dbReference type="AlphaFoldDB" id="A0A1P8U825"/>
<evidence type="ECO:0000313" key="1">
    <source>
        <dbReference type="EMBL" id="APZ34262.1"/>
    </source>
</evidence>
<organism evidence="1 2">
    <name type="scientific">Microbacterium aurum</name>
    <dbReference type="NCBI Taxonomy" id="36805"/>
    <lineage>
        <taxon>Bacteria</taxon>
        <taxon>Bacillati</taxon>
        <taxon>Actinomycetota</taxon>
        <taxon>Actinomycetes</taxon>
        <taxon>Micrococcales</taxon>
        <taxon>Microbacteriaceae</taxon>
        <taxon>Microbacterium</taxon>
    </lineage>
</organism>
<dbReference type="EMBL" id="CP018762">
    <property type="protein sequence ID" value="APZ34262.1"/>
    <property type="molecule type" value="Genomic_DNA"/>
</dbReference>
<dbReference type="KEGG" id="maur:BOH66_08410"/>
<sequence length="67" mass="7219">MNTTQPDPIPHLIAAVTELGFALRDLDASRPALVPNAPLAQDGAEYADEIEALLSLIVKRLRGEDPK</sequence>
<dbReference type="Proteomes" id="UP000187185">
    <property type="component" value="Chromosome"/>
</dbReference>
<keyword evidence="2" id="KW-1185">Reference proteome</keyword>
<dbReference type="RefSeq" id="WP_076690576.1">
    <property type="nucleotide sequence ID" value="NZ_CP018762.1"/>
</dbReference>
<proteinExistence type="predicted"/>
<dbReference type="OrthoDB" id="5122719at2"/>
<gene>
    <name evidence="1" type="ORF">BOH66_08410</name>
</gene>